<reference evidence="2 3" key="1">
    <citation type="submission" date="2015-04" db="EMBL/GenBank/DDBJ databases">
        <title>Comparative genomics of rhizobia nodulating Arachis hypogaea in China.</title>
        <authorList>
            <person name="Li Y."/>
        </authorList>
    </citation>
    <scope>NUCLEOTIDE SEQUENCE [LARGE SCALE GENOMIC DNA]</scope>
    <source>
        <strain evidence="2 3">CCBAU 51757</strain>
    </source>
</reference>
<evidence type="ECO:0000313" key="3">
    <source>
        <dbReference type="Proteomes" id="UP000289546"/>
    </source>
</evidence>
<feature type="transmembrane region" description="Helical" evidence="1">
    <location>
        <begin position="141"/>
        <end position="164"/>
    </location>
</feature>
<feature type="transmembrane region" description="Helical" evidence="1">
    <location>
        <begin position="57"/>
        <end position="75"/>
    </location>
</feature>
<protein>
    <recommendedName>
        <fullName evidence="4">Polymerase</fullName>
    </recommendedName>
</protein>
<keyword evidence="1" id="KW-0472">Membrane</keyword>
<evidence type="ECO:0000313" key="2">
    <source>
        <dbReference type="EMBL" id="RXH29836.1"/>
    </source>
</evidence>
<proteinExistence type="predicted"/>
<feature type="transmembrane region" description="Helical" evidence="1">
    <location>
        <begin position="30"/>
        <end position="51"/>
    </location>
</feature>
<dbReference type="OrthoDB" id="264250at2"/>
<dbReference type="Proteomes" id="UP000289546">
    <property type="component" value="Unassembled WGS sequence"/>
</dbReference>
<name>A0A4Q0S6Y3_9BRAD</name>
<organism evidence="2 3">
    <name type="scientific">Bradyrhizobium nanningense</name>
    <dbReference type="NCBI Taxonomy" id="1325118"/>
    <lineage>
        <taxon>Bacteria</taxon>
        <taxon>Pseudomonadati</taxon>
        <taxon>Pseudomonadota</taxon>
        <taxon>Alphaproteobacteria</taxon>
        <taxon>Hyphomicrobiales</taxon>
        <taxon>Nitrobacteraceae</taxon>
        <taxon>Bradyrhizobium</taxon>
    </lineage>
</organism>
<accession>A0A4Q0S6Y3</accession>
<feature type="transmembrane region" description="Helical" evidence="1">
    <location>
        <begin position="384"/>
        <end position="401"/>
    </location>
</feature>
<feature type="transmembrane region" description="Helical" evidence="1">
    <location>
        <begin position="228"/>
        <end position="252"/>
    </location>
</feature>
<dbReference type="EMBL" id="LBJQ01000069">
    <property type="protein sequence ID" value="RXH29836.1"/>
    <property type="molecule type" value="Genomic_DNA"/>
</dbReference>
<feature type="transmembrane region" description="Helical" evidence="1">
    <location>
        <begin position="82"/>
        <end position="102"/>
    </location>
</feature>
<sequence length="431" mass="46625">MSYPGDALLAGQPRIRAMGAGVQSTIPKRLGLAVPLLLIGIVLPSSFQVLIAGAKLTPTRIGLMVLLLPAVARLLQPSRRLLLSDGLAATLALAMVGAAGYAAGPQSAFSAVAEALDFVGAYFVARAFVLEPPAVQQFIRLVKAFTAIAIGVALVDVLTGHWIVREAMAALMPQPEAFVDDGTSSADGVRAGLRRAISTFDHPILYGVFCSLAAAIVLFSTTSPVKRLSWACLCLFGALLSLSSAAVMGMGLVMSSYVYDRVLFRYSWRWPLLWTGAGMFLMAVIAVTNNPLSWLLSHATLEPQTGFYRLMIWDAVSAQVWQSPLTGAGFVTFGYYLLDRTVDSVWLVTSLHYGLPVTILLIALNLSAVLPVPGLRPTEIQRGFTIACMVFLFTGLTVHFWNYMWTFWGVCIGVRASLREWQMLGAQDEQF</sequence>
<feature type="transmembrane region" description="Helical" evidence="1">
    <location>
        <begin position="318"/>
        <end position="338"/>
    </location>
</feature>
<feature type="transmembrane region" description="Helical" evidence="1">
    <location>
        <begin position="108"/>
        <end position="129"/>
    </location>
</feature>
<evidence type="ECO:0008006" key="4">
    <source>
        <dbReference type="Google" id="ProtNLM"/>
    </source>
</evidence>
<feature type="transmembrane region" description="Helical" evidence="1">
    <location>
        <begin position="350"/>
        <end position="372"/>
    </location>
</feature>
<keyword evidence="1" id="KW-0812">Transmembrane</keyword>
<feature type="transmembrane region" description="Helical" evidence="1">
    <location>
        <begin position="204"/>
        <end position="221"/>
    </location>
</feature>
<keyword evidence="3" id="KW-1185">Reference proteome</keyword>
<feature type="transmembrane region" description="Helical" evidence="1">
    <location>
        <begin position="272"/>
        <end position="297"/>
    </location>
</feature>
<gene>
    <name evidence="2" type="ORF">XH99_12775</name>
</gene>
<keyword evidence="1" id="KW-1133">Transmembrane helix</keyword>
<evidence type="ECO:0000256" key="1">
    <source>
        <dbReference type="SAM" id="Phobius"/>
    </source>
</evidence>
<dbReference type="RefSeq" id="WP_128918318.1">
    <property type="nucleotide sequence ID" value="NZ_LBJC01000015.1"/>
</dbReference>
<dbReference type="AlphaFoldDB" id="A0A4Q0S6Y3"/>
<comment type="caution">
    <text evidence="2">The sequence shown here is derived from an EMBL/GenBank/DDBJ whole genome shotgun (WGS) entry which is preliminary data.</text>
</comment>